<dbReference type="EMBL" id="ML119986">
    <property type="protein sequence ID" value="RPA71030.1"/>
    <property type="molecule type" value="Genomic_DNA"/>
</dbReference>
<feature type="compositionally biased region" description="Acidic residues" evidence="1">
    <location>
        <begin position="27"/>
        <end position="39"/>
    </location>
</feature>
<feature type="region of interest" description="Disordered" evidence="1">
    <location>
        <begin position="1"/>
        <end position="82"/>
    </location>
</feature>
<evidence type="ECO:0000313" key="2">
    <source>
        <dbReference type="EMBL" id="RPA71030.1"/>
    </source>
</evidence>
<protein>
    <submittedName>
        <fullName evidence="2">Uncharacterized protein</fullName>
    </submittedName>
</protein>
<proteinExistence type="predicted"/>
<evidence type="ECO:0000256" key="1">
    <source>
        <dbReference type="SAM" id="MobiDB-lite"/>
    </source>
</evidence>
<keyword evidence="3" id="KW-1185">Reference proteome</keyword>
<dbReference type="OrthoDB" id="5409723at2759"/>
<feature type="compositionally biased region" description="Basic and acidic residues" evidence="1">
    <location>
        <begin position="59"/>
        <end position="70"/>
    </location>
</feature>
<accession>A0A3N4HFX1</accession>
<dbReference type="PANTHER" id="PTHR46579:SF1">
    <property type="entry name" value="F5_8 TYPE C DOMAIN-CONTAINING PROTEIN"/>
    <property type="match status" value="1"/>
</dbReference>
<dbReference type="AlphaFoldDB" id="A0A3N4HFX1"/>
<gene>
    <name evidence="2" type="ORF">BJ508DRAFT_336475</name>
</gene>
<dbReference type="PANTHER" id="PTHR46579">
    <property type="entry name" value="F5/8 TYPE C DOMAIN-CONTAINING PROTEIN-RELATED"/>
    <property type="match status" value="1"/>
</dbReference>
<evidence type="ECO:0000313" key="3">
    <source>
        <dbReference type="Proteomes" id="UP000275078"/>
    </source>
</evidence>
<reference evidence="2 3" key="1">
    <citation type="journal article" date="2018" name="Nat. Ecol. Evol.">
        <title>Pezizomycetes genomes reveal the molecular basis of ectomycorrhizal truffle lifestyle.</title>
        <authorList>
            <person name="Murat C."/>
            <person name="Payen T."/>
            <person name="Noel B."/>
            <person name="Kuo A."/>
            <person name="Morin E."/>
            <person name="Chen J."/>
            <person name="Kohler A."/>
            <person name="Krizsan K."/>
            <person name="Balestrini R."/>
            <person name="Da Silva C."/>
            <person name="Montanini B."/>
            <person name="Hainaut M."/>
            <person name="Levati E."/>
            <person name="Barry K.W."/>
            <person name="Belfiori B."/>
            <person name="Cichocki N."/>
            <person name="Clum A."/>
            <person name="Dockter R.B."/>
            <person name="Fauchery L."/>
            <person name="Guy J."/>
            <person name="Iotti M."/>
            <person name="Le Tacon F."/>
            <person name="Lindquist E.A."/>
            <person name="Lipzen A."/>
            <person name="Malagnac F."/>
            <person name="Mello A."/>
            <person name="Molinier V."/>
            <person name="Miyauchi S."/>
            <person name="Poulain J."/>
            <person name="Riccioni C."/>
            <person name="Rubini A."/>
            <person name="Sitrit Y."/>
            <person name="Splivallo R."/>
            <person name="Traeger S."/>
            <person name="Wang M."/>
            <person name="Zifcakova L."/>
            <person name="Wipf D."/>
            <person name="Zambonelli A."/>
            <person name="Paolocci F."/>
            <person name="Nowrousian M."/>
            <person name="Ottonello S."/>
            <person name="Baldrian P."/>
            <person name="Spatafora J.W."/>
            <person name="Henrissat B."/>
            <person name="Nagy L.G."/>
            <person name="Aury J.M."/>
            <person name="Wincker P."/>
            <person name="Grigoriev I.V."/>
            <person name="Bonfante P."/>
            <person name="Martin F.M."/>
        </authorList>
    </citation>
    <scope>NUCLEOTIDE SEQUENCE [LARGE SCALE GENOMIC DNA]</scope>
    <source>
        <strain evidence="2 3">RN42</strain>
    </source>
</reference>
<sequence length="612" mass="70682">MHLFFENTGPHFTKHLRGKGFRVPDATNDDDDSTSEDEIMNGKTKESARARAKRKGKQKEKPNDAKRLTETGKPARPKNFIQTADPYCIPPPTWTRIGRESFGSNATVPAAFCNTMADFTTYCNKMKAANWKLWMISQSPIHYLGELMDPYYSEYINLIEAIRLATKYALTQREIDEIRNRFFRFTAFFEKHIYQHDFTRIAACLPTYHQLRHVADAIEEMGPMYVYSQWTCERACGMMAASVKSRVAPNENMAINLEITEMENMLEYVIPEYAKDGKQLHDFVDNDGKSDILRLLLKYYKILTGEEEIEIDFDAHLIEPDTVGFHDHTDTLLTDLVMLSTAEAGTSRSSPRTWKAAAPHSARTKRYLDARGLIHFTLPWDRPRNYMSNSPVQLEFEDRYFKLIDKGMSKWRTMKRQEYTELDGRFVVCNAETRVTSSEVVSSNKTRASLFVQYEMSDEDARERGLATNGNGTPNIFIAEVIFFIQAKIPEVDVDGDVCSFRHVEPDNLLDCQVLQLAYIKEIPVEAIRIGEGIDPEIVMPSYRKNSHHISETELYLVRKRGPKDGIRGRKWFVETQDIKCLVGFLETERGEYVIWKEGSIRRKGEHFDTIY</sequence>
<dbReference type="Proteomes" id="UP000275078">
    <property type="component" value="Unassembled WGS sequence"/>
</dbReference>
<organism evidence="2 3">
    <name type="scientific">Ascobolus immersus RN42</name>
    <dbReference type="NCBI Taxonomy" id="1160509"/>
    <lineage>
        <taxon>Eukaryota</taxon>
        <taxon>Fungi</taxon>
        <taxon>Dikarya</taxon>
        <taxon>Ascomycota</taxon>
        <taxon>Pezizomycotina</taxon>
        <taxon>Pezizomycetes</taxon>
        <taxon>Pezizales</taxon>
        <taxon>Ascobolaceae</taxon>
        <taxon>Ascobolus</taxon>
    </lineage>
</organism>
<name>A0A3N4HFX1_ASCIM</name>